<dbReference type="AlphaFoldDB" id="A0A0D3I244"/>
<evidence type="ECO:0000259" key="4">
    <source>
        <dbReference type="Pfam" id="PF05118"/>
    </source>
</evidence>
<reference evidence="6" key="1">
    <citation type="journal article" date="2013" name="Nature">
        <title>Pan genome of the phytoplankton Emiliania underpins its global distribution.</title>
        <authorList>
            <person name="Read B.A."/>
            <person name="Kegel J."/>
            <person name="Klute M.J."/>
            <person name="Kuo A."/>
            <person name="Lefebvre S.C."/>
            <person name="Maumus F."/>
            <person name="Mayer C."/>
            <person name="Miller J."/>
            <person name="Monier A."/>
            <person name="Salamov A."/>
            <person name="Young J."/>
            <person name="Aguilar M."/>
            <person name="Claverie J.M."/>
            <person name="Frickenhaus S."/>
            <person name="Gonzalez K."/>
            <person name="Herman E.K."/>
            <person name="Lin Y.C."/>
            <person name="Napier J."/>
            <person name="Ogata H."/>
            <person name="Sarno A.F."/>
            <person name="Shmutz J."/>
            <person name="Schroeder D."/>
            <person name="de Vargas C."/>
            <person name="Verret F."/>
            <person name="von Dassow P."/>
            <person name="Valentin K."/>
            <person name="Van de Peer Y."/>
            <person name="Wheeler G."/>
            <person name="Dacks J.B."/>
            <person name="Delwiche C.F."/>
            <person name="Dyhrman S.T."/>
            <person name="Glockner G."/>
            <person name="John U."/>
            <person name="Richards T."/>
            <person name="Worden A.Z."/>
            <person name="Zhang X."/>
            <person name="Grigoriev I.V."/>
            <person name="Allen A.E."/>
            <person name="Bidle K."/>
            <person name="Borodovsky M."/>
            <person name="Bowler C."/>
            <person name="Brownlee C."/>
            <person name="Cock J.M."/>
            <person name="Elias M."/>
            <person name="Gladyshev V.N."/>
            <person name="Groth M."/>
            <person name="Guda C."/>
            <person name="Hadaegh A."/>
            <person name="Iglesias-Rodriguez M.D."/>
            <person name="Jenkins J."/>
            <person name="Jones B.M."/>
            <person name="Lawson T."/>
            <person name="Leese F."/>
            <person name="Lindquist E."/>
            <person name="Lobanov A."/>
            <person name="Lomsadze A."/>
            <person name="Malik S.B."/>
            <person name="Marsh M.E."/>
            <person name="Mackinder L."/>
            <person name="Mock T."/>
            <person name="Mueller-Roeber B."/>
            <person name="Pagarete A."/>
            <person name="Parker M."/>
            <person name="Probert I."/>
            <person name="Quesneville H."/>
            <person name="Raines C."/>
            <person name="Rensing S.A."/>
            <person name="Riano-Pachon D.M."/>
            <person name="Richier S."/>
            <person name="Rokitta S."/>
            <person name="Shiraiwa Y."/>
            <person name="Soanes D.M."/>
            <person name="van der Giezen M."/>
            <person name="Wahlund T.M."/>
            <person name="Williams B."/>
            <person name="Wilson W."/>
            <person name="Wolfe G."/>
            <person name="Wurch L.L."/>
        </authorList>
    </citation>
    <scope>NUCLEOTIDE SEQUENCE</scope>
</reference>
<accession>A0A0D3I244</accession>
<keyword evidence="6" id="KW-1185">Reference proteome</keyword>
<dbReference type="KEGG" id="ehx:EMIHUDRAFT_426226"/>
<dbReference type="Gene3D" id="2.60.120.330">
    <property type="entry name" value="B-lactam Antibiotic, Isopenicillin N Synthase, Chain"/>
    <property type="match status" value="1"/>
</dbReference>
<dbReference type="GeneID" id="17251384"/>
<feature type="domain" description="Aspartyl/asparaginy/proline hydroxylase" evidence="4">
    <location>
        <begin position="74"/>
        <end position="236"/>
    </location>
</feature>
<organism evidence="5 6">
    <name type="scientific">Emiliania huxleyi (strain CCMP1516)</name>
    <dbReference type="NCBI Taxonomy" id="280463"/>
    <lineage>
        <taxon>Eukaryota</taxon>
        <taxon>Haptista</taxon>
        <taxon>Haptophyta</taxon>
        <taxon>Prymnesiophyceae</taxon>
        <taxon>Isochrysidales</taxon>
        <taxon>Noelaerhabdaceae</taxon>
        <taxon>Emiliania</taxon>
    </lineage>
</organism>
<sequence>MAASRKWVREMADPSNDTLARLRSWMLLRINGRERPVSPPSPWQSGCPELLTGLRARPVWETAELPWLRPFEERAGEIRAELLALRSCRGFQPLKIPNWASSGKVASPDGAGSLSHDAGEWNVFYLSLHELPFADNRARCPVTVSLLAALPRPYDHAFFSALTPGTHVVKHHGPTNKKLRVHLPLVGVEGSRLRVADRTYECVEGRCFAFDDSFEHEAWHDGDRTRIVLVFDVWHPDLHDREVQFLSLLQRSRLRAEMKRAEAAAERAARGCAVANASLVAREGGGREEESAPLARGDNFFQLLRDAKNALPDNEWWV</sequence>
<dbReference type="GO" id="GO:0016020">
    <property type="term" value="C:membrane"/>
    <property type="evidence" value="ECO:0007669"/>
    <property type="project" value="TreeGrafter"/>
</dbReference>
<proteinExistence type="inferred from homology"/>
<evidence type="ECO:0000313" key="6">
    <source>
        <dbReference type="Proteomes" id="UP000013827"/>
    </source>
</evidence>
<evidence type="ECO:0000256" key="1">
    <source>
        <dbReference type="ARBA" id="ARBA00007730"/>
    </source>
</evidence>
<dbReference type="InterPro" id="IPR007803">
    <property type="entry name" value="Asp/Arg/Pro-Hydrxlase"/>
</dbReference>
<protein>
    <recommendedName>
        <fullName evidence="4">Aspartyl/asparaginy/proline hydroxylase domain-containing protein</fullName>
    </recommendedName>
</protein>
<dbReference type="PaxDb" id="2903-EOD05329"/>
<dbReference type="Proteomes" id="UP000013827">
    <property type="component" value="Unassembled WGS sequence"/>
</dbReference>
<evidence type="ECO:0000313" key="5">
    <source>
        <dbReference type="EnsemblProtists" id="EOD05329"/>
    </source>
</evidence>
<dbReference type="InterPro" id="IPR027443">
    <property type="entry name" value="IPNS-like_sf"/>
</dbReference>
<evidence type="ECO:0000256" key="2">
    <source>
        <dbReference type="ARBA" id="ARBA00022964"/>
    </source>
</evidence>
<dbReference type="PANTHER" id="PTHR46332:SF5">
    <property type="entry name" value="ASPARTATE BETA-HYDROXYLASE DOMAIN CONTAINING 2"/>
    <property type="match status" value="1"/>
</dbReference>
<keyword evidence="3" id="KW-0560">Oxidoreductase</keyword>
<dbReference type="GO" id="GO:0051213">
    <property type="term" value="F:dioxygenase activity"/>
    <property type="evidence" value="ECO:0007669"/>
    <property type="project" value="UniProtKB-KW"/>
</dbReference>
<dbReference type="Pfam" id="PF05118">
    <property type="entry name" value="Asp_Arg_Hydrox"/>
    <property type="match status" value="1"/>
</dbReference>
<dbReference type="eggNOG" id="KOG3696">
    <property type="taxonomic scope" value="Eukaryota"/>
</dbReference>
<dbReference type="PANTHER" id="PTHR46332">
    <property type="entry name" value="ASPARTATE BETA-HYDROXYLASE DOMAIN-CONTAINING PROTEIN 2"/>
    <property type="match status" value="1"/>
</dbReference>
<reference evidence="5" key="2">
    <citation type="submission" date="2024-10" db="UniProtKB">
        <authorList>
            <consortium name="EnsemblProtists"/>
        </authorList>
    </citation>
    <scope>IDENTIFICATION</scope>
</reference>
<dbReference type="RefSeq" id="XP_005757758.1">
    <property type="nucleotide sequence ID" value="XM_005757701.1"/>
</dbReference>
<evidence type="ECO:0000256" key="3">
    <source>
        <dbReference type="ARBA" id="ARBA00023002"/>
    </source>
</evidence>
<dbReference type="STRING" id="2903.R1D929"/>
<keyword evidence="2" id="KW-0223">Dioxygenase</keyword>
<comment type="similarity">
    <text evidence="1">Belongs to the aspartyl/asparaginyl beta-hydroxylase family.</text>
</comment>
<name>A0A0D3I244_EMIH1</name>
<dbReference type="InterPro" id="IPR051821">
    <property type="entry name" value="Asp/Asn_beta-hydroxylase"/>
</dbReference>
<dbReference type="EnsemblProtists" id="EOD05329">
    <property type="protein sequence ID" value="EOD05329"/>
    <property type="gene ID" value="EMIHUDRAFT_426226"/>
</dbReference>
<dbReference type="OMA" id="SFNHEAW"/>
<dbReference type="SUPFAM" id="SSF51197">
    <property type="entry name" value="Clavaminate synthase-like"/>
    <property type="match status" value="1"/>
</dbReference>
<dbReference type="HOGENOM" id="CLU_059279_0_0_1"/>